<evidence type="ECO:0000256" key="4">
    <source>
        <dbReference type="ARBA" id="ARBA00023139"/>
    </source>
</evidence>
<evidence type="ECO:0000313" key="9">
    <source>
        <dbReference type="Proteomes" id="UP000256869"/>
    </source>
</evidence>
<dbReference type="InterPro" id="IPR050490">
    <property type="entry name" value="Bact_solute-bd_prot1"/>
</dbReference>
<accession>A0A3D9I2F3</accession>
<sequence length="442" mass="48463">MNKKKWFPLFVLLLLTFTTIVSACSNHSTQSESDNSSNAGTEQSSPSSSPTDSPAKELVKLNFSTNASGGTLDAYQVIVDQFNKDNPEINVEMSALGKDFNTLMTAKMANNDLPDLFSTAGWSVRRFGEYLLPLNDRSWAMQVNEQIKPTVTDGNGNLVVLPLDIDISGVVYNPEILKQLNLKAPETWDQFLTACETIKKAGYTPISVAGKDSGDIAGLMSRLSLSLLVQSNPSYKDDFDKDSFDWTHFASVTDFVSNLKKKGYLNVDVLTADKPTVYAELAKGKVAFAFQSNQTIAEVKKLNPDALISMMPLPVSDANTQPFLISGERDSVGIWKESKHPKEALIFLDYLAKSENVQKVAESYSLQAGLKGVQTNLGALQETFDQYSQAVVSNHFDRQYLPNGMFTTLGTVGSGLLSGTMDSKQVEATMKDDYDRLKKAGN</sequence>
<evidence type="ECO:0000256" key="2">
    <source>
        <dbReference type="ARBA" id="ARBA00022729"/>
    </source>
</evidence>
<keyword evidence="9" id="KW-1185">Reference proteome</keyword>
<gene>
    <name evidence="8" type="ORF">DFP95_11520</name>
</gene>
<dbReference type="PANTHER" id="PTHR43649">
    <property type="entry name" value="ARABINOSE-BINDING PROTEIN-RELATED"/>
    <property type="match status" value="1"/>
</dbReference>
<proteinExistence type="predicted"/>
<feature type="signal peptide" evidence="7">
    <location>
        <begin position="1"/>
        <end position="23"/>
    </location>
</feature>
<evidence type="ECO:0000256" key="1">
    <source>
        <dbReference type="ARBA" id="ARBA00022475"/>
    </source>
</evidence>
<keyword evidence="1" id="KW-1003">Cell membrane</keyword>
<evidence type="ECO:0000313" key="8">
    <source>
        <dbReference type="EMBL" id="RED55957.1"/>
    </source>
</evidence>
<dbReference type="InterPro" id="IPR006059">
    <property type="entry name" value="SBP"/>
</dbReference>
<evidence type="ECO:0000256" key="5">
    <source>
        <dbReference type="ARBA" id="ARBA00023288"/>
    </source>
</evidence>
<evidence type="ECO:0000256" key="7">
    <source>
        <dbReference type="SAM" id="SignalP"/>
    </source>
</evidence>
<evidence type="ECO:0000256" key="6">
    <source>
        <dbReference type="SAM" id="MobiDB-lite"/>
    </source>
</evidence>
<keyword evidence="2 7" id="KW-0732">Signal</keyword>
<feature type="compositionally biased region" description="Low complexity" evidence="6">
    <location>
        <begin position="44"/>
        <end position="53"/>
    </location>
</feature>
<evidence type="ECO:0000256" key="3">
    <source>
        <dbReference type="ARBA" id="ARBA00023136"/>
    </source>
</evidence>
<dbReference type="EMBL" id="QRDY01000015">
    <property type="protein sequence ID" value="RED55957.1"/>
    <property type="molecule type" value="Genomic_DNA"/>
</dbReference>
<reference evidence="8 9" key="1">
    <citation type="submission" date="2018-07" db="EMBL/GenBank/DDBJ databases">
        <title>Genomic Encyclopedia of Type Strains, Phase III (KMG-III): the genomes of soil and plant-associated and newly described type strains.</title>
        <authorList>
            <person name="Whitman W."/>
        </authorList>
    </citation>
    <scope>NUCLEOTIDE SEQUENCE [LARGE SCALE GENOMIC DNA]</scope>
    <source>
        <strain evidence="8 9">CECT 8236</strain>
    </source>
</reference>
<dbReference type="PANTHER" id="PTHR43649:SF33">
    <property type="entry name" value="POLYGALACTURONAN_RHAMNOGALACTURONAN-BINDING PROTEIN YTCQ"/>
    <property type="match status" value="1"/>
</dbReference>
<organism evidence="8 9">
    <name type="scientific">Cohnella lupini</name>
    <dbReference type="NCBI Taxonomy" id="1294267"/>
    <lineage>
        <taxon>Bacteria</taxon>
        <taxon>Bacillati</taxon>
        <taxon>Bacillota</taxon>
        <taxon>Bacilli</taxon>
        <taxon>Bacillales</taxon>
        <taxon>Paenibacillaceae</taxon>
        <taxon>Cohnella</taxon>
    </lineage>
</organism>
<dbReference type="AlphaFoldDB" id="A0A3D9I2F3"/>
<comment type="caution">
    <text evidence="8">The sequence shown here is derived from an EMBL/GenBank/DDBJ whole genome shotgun (WGS) entry which is preliminary data.</text>
</comment>
<dbReference type="Pfam" id="PF01547">
    <property type="entry name" value="SBP_bac_1"/>
    <property type="match status" value="1"/>
</dbReference>
<feature type="chain" id="PRO_5017785987" evidence="7">
    <location>
        <begin position="24"/>
        <end position="442"/>
    </location>
</feature>
<keyword evidence="3" id="KW-0472">Membrane</keyword>
<feature type="compositionally biased region" description="Polar residues" evidence="6">
    <location>
        <begin position="27"/>
        <end position="43"/>
    </location>
</feature>
<dbReference type="PROSITE" id="PS51257">
    <property type="entry name" value="PROKAR_LIPOPROTEIN"/>
    <property type="match status" value="1"/>
</dbReference>
<dbReference type="RefSeq" id="WP_181907543.1">
    <property type="nucleotide sequence ID" value="NZ_QRDY01000015.1"/>
</dbReference>
<keyword evidence="5" id="KW-0449">Lipoprotein</keyword>
<dbReference type="SUPFAM" id="SSF53850">
    <property type="entry name" value="Periplasmic binding protein-like II"/>
    <property type="match status" value="1"/>
</dbReference>
<dbReference type="Gene3D" id="3.40.190.10">
    <property type="entry name" value="Periplasmic binding protein-like II"/>
    <property type="match status" value="2"/>
</dbReference>
<protein>
    <submittedName>
        <fullName evidence="8">Carbohydrate ABC transporter substrate-binding protein (CUT1 family)</fullName>
    </submittedName>
</protein>
<dbReference type="Proteomes" id="UP000256869">
    <property type="component" value="Unassembled WGS sequence"/>
</dbReference>
<feature type="region of interest" description="Disordered" evidence="6">
    <location>
        <begin position="27"/>
        <end position="55"/>
    </location>
</feature>
<name>A0A3D9I2F3_9BACL</name>
<keyword evidence="4" id="KW-0564">Palmitate</keyword>